<dbReference type="SMART" id="SM00530">
    <property type="entry name" value="HTH_XRE"/>
    <property type="match status" value="1"/>
</dbReference>
<comment type="caution">
    <text evidence="2">The sequence shown here is derived from an EMBL/GenBank/DDBJ whole genome shotgun (WGS) entry which is preliminary data.</text>
</comment>
<organism evidence="2 3">
    <name type="scientific">Streptomyces millisiae</name>
    <dbReference type="NCBI Taxonomy" id="3075542"/>
    <lineage>
        <taxon>Bacteria</taxon>
        <taxon>Bacillati</taxon>
        <taxon>Actinomycetota</taxon>
        <taxon>Actinomycetes</taxon>
        <taxon>Kitasatosporales</taxon>
        <taxon>Streptomycetaceae</taxon>
        <taxon>Streptomyces</taxon>
    </lineage>
</organism>
<protein>
    <submittedName>
        <fullName evidence="2">Helix-turn-helix transcriptional regulator</fullName>
    </submittedName>
</protein>
<dbReference type="RefSeq" id="WP_311597908.1">
    <property type="nucleotide sequence ID" value="NZ_JAVREM010000009.1"/>
</dbReference>
<dbReference type="Proteomes" id="UP001183420">
    <property type="component" value="Unassembled WGS sequence"/>
</dbReference>
<dbReference type="Pfam" id="PF19054">
    <property type="entry name" value="DUF5753"/>
    <property type="match status" value="1"/>
</dbReference>
<feature type="domain" description="HTH cro/C1-type" evidence="1">
    <location>
        <begin position="19"/>
        <end position="72"/>
    </location>
</feature>
<keyword evidence="3" id="KW-1185">Reference proteome</keyword>
<dbReference type="Gene3D" id="1.10.260.40">
    <property type="entry name" value="lambda repressor-like DNA-binding domains"/>
    <property type="match status" value="1"/>
</dbReference>
<dbReference type="SUPFAM" id="SSF47413">
    <property type="entry name" value="lambda repressor-like DNA-binding domains"/>
    <property type="match status" value="1"/>
</dbReference>
<sequence>MAGKKNQSLDGRQVFGALLRALREFNDVTPGQAALIVGYSESMLEKIERGERNASPEFIDELEKLLGLTGVLAPTATRLREQRHPDWFGEYADREGEAVSLWSYTTNAVHGLLQTREYAHAVLSAYAPTLDDEEVERRVEARLERQELLTRKPAVNLSQVILESVLRQPTGGPTVMKAQLARLLDVSAMRNVSLQVMPLSHGAHPGMDGPFTLMETPSQDWVAYVEGPDIGHVIDSRKQVSQFQVRYGMIRTQALNEADSRKLIEEMIREL</sequence>
<reference evidence="3" key="1">
    <citation type="submission" date="2023-07" db="EMBL/GenBank/DDBJ databases">
        <title>30 novel species of actinomycetes from the DSMZ collection.</title>
        <authorList>
            <person name="Nouioui I."/>
        </authorList>
    </citation>
    <scope>NUCLEOTIDE SEQUENCE [LARGE SCALE GENOMIC DNA]</scope>
    <source>
        <strain evidence="3">DSM 44918</strain>
    </source>
</reference>
<gene>
    <name evidence="2" type="ORF">RNC47_11335</name>
</gene>
<dbReference type="InterPro" id="IPR043917">
    <property type="entry name" value="DUF5753"/>
</dbReference>
<accession>A0ABU2LMV1</accession>
<evidence type="ECO:0000313" key="2">
    <source>
        <dbReference type="EMBL" id="MDT0318930.1"/>
    </source>
</evidence>
<evidence type="ECO:0000259" key="1">
    <source>
        <dbReference type="PROSITE" id="PS50943"/>
    </source>
</evidence>
<dbReference type="InterPro" id="IPR001387">
    <property type="entry name" value="Cro/C1-type_HTH"/>
</dbReference>
<dbReference type="InterPro" id="IPR010982">
    <property type="entry name" value="Lambda_DNA-bd_dom_sf"/>
</dbReference>
<dbReference type="PROSITE" id="PS50943">
    <property type="entry name" value="HTH_CROC1"/>
    <property type="match status" value="1"/>
</dbReference>
<name>A0ABU2LMV1_9ACTN</name>
<proteinExistence type="predicted"/>
<dbReference type="EMBL" id="JAVREM010000009">
    <property type="protein sequence ID" value="MDT0318930.1"/>
    <property type="molecule type" value="Genomic_DNA"/>
</dbReference>
<dbReference type="Pfam" id="PF13560">
    <property type="entry name" value="HTH_31"/>
    <property type="match status" value="1"/>
</dbReference>
<evidence type="ECO:0000313" key="3">
    <source>
        <dbReference type="Proteomes" id="UP001183420"/>
    </source>
</evidence>
<dbReference type="CDD" id="cd00093">
    <property type="entry name" value="HTH_XRE"/>
    <property type="match status" value="1"/>
</dbReference>